<keyword evidence="3 6" id="KW-0713">Self-incompatibility</keyword>
<evidence type="ECO:0000256" key="5">
    <source>
        <dbReference type="ARBA" id="ARBA00022729"/>
    </source>
</evidence>
<evidence type="ECO:0000256" key="3">
    <source>
        <dbReference type="ARBA" id="ARBA00022471"/>
    </source>
</evidence>
<comment type="subcellular location">
    <subcellularLocation>
        <location evidence="1 6">Secreted</location>
    </subcellularLocation>
</comment>
<evidence type="ECO:0000256" key="1">
    <source>
        <dbReference type="ARBA" id="ARBA00004613"/>
    </source>
</evidence>
<sequence length="127" mass="14788">MVWDDYCDTHIAYKLMETYGSCGGVEPATAEPDQNFDIHCESYDDNLGVHTVSPNRVYGFHFDPDIWGTTLFLCEVRTHYGVGNYNIYEYRRDHNRCGDRCIWNVTRSGVYGYADVPNKPVIIFKWE</sequence>
<accession>A0AAN7L5S1</accession>
<dbReference type="EMBL" id="JAXQNO010000019">
    <property type="protein sequence ID" value="KAK4775027.1"/>
    <property type="molecule type" value="Genomic_DNA"/>
</dbReference>
<keyword evidence="5" id="KW-0732">Signal</keyword>
<dbReference type="InterPro" id="IPR010264">
    <property type="entry name" value="Self-incomp_S1"/>
</dbReference>
<dbReference type="GO" id="GO:0005576">
    <property type="term" value="C:extracellular region"/>
    <property type="evidence" value="ECO:0007669"/>
    <property type="project" value="UniProtKB-SubCell"/>
</dbReference>
<evidence type="ECO:0000256" key="4">
    <source>
        <dbReference type="ARBA" id="ARBA00022525"/>
    </source>
</evidence>
<proteinExistence type="inferred from homology"/>
<protein>
    <recommendedName>
        <fullName evidence="6">S-protein homolog</fullName>
    </recommendedName>
</protein>
<dbReference type="AlphaFoldDB" id="A0AAN7L5S1"/>
<evidence type="ECO:0000313" key="7">
    <source>
        <dbReference type="EMBL" id="KAK4775027.1"/>
    </source>
</evidence>
<dbReference type="PANTHER" id="PTHR31232:SF18">
    <property type="entry name" value="S-PROTEIN HOMOLOG"/>
    <property type="match status" value="1"/>
</dbReference>
<evidence type="ECO:0000256" key="2">
    <source>
        <dbReference type="ARBA" id="ARBA00005581"/>
    </source>
</evidence>
<dbReference type="Proteomes" id="UP001346149">
    <property type="component" value="Unassembled WGS sequence"/>
</dbReference>
<comment type="caution">
    <text evidence="7">The sequence shown here is derived from an EMBL/GenBank/DDBJ whole genome shotgun (WGS) entry which is preliminary data.</text>
</comment>
<dbReference type="PANTHER" id="PTHR31232">
    <property type="match status" value="1"/>
</dbReference>
<name>A0AAN7L5S1_TRANT</name>
<evidence type="ECO:0000313" key="8">
    <source>
        <dbReference type="Proteomes" id="UP001346149"/>
    </source>
</evidence>
<evidence type="ECO:0000256" key="6">
    <source>
        <dbReference type="RuleBase" id="RU367044"/>
    </source>
</evidence>
<gene>
    <name evidence="7" type="ORF">SAY86_009962</name>
</gene>
<reference evidence="7 8" key="1">
    <citation type="journal article" date="2023" name="Hortic Res">
        <title>Pangenome of water caltrop reveals structural variations and asymmetric subgenome divergence after allopolyploidization.</title>
        <authorList>
            <person name="Zhang X."/>
            <person name="Chen Y."/>
            <person name="Wang L."/>
            <person name="Yuan Y."/>
            <person name="Fang M."/>
            <person name="Shi L."/>
            <person name="Lu R."/>
            <person name="Comes H.P."/>
            <person name="Ma Y."/>
            <person name="Chen Y."/>
            <person name="Huang G."/>
            <person name="Zhou Y."/>
            <person name="Zheng Z."/>
            <person name="Qiu Y."/>
        </authorList>
    </citation>
    <scope>NUCLEOTIDE SEQUENCE [LARGE SCALE GENOMIC DNA]</scope>
    <source>
        <strain evidence="7">F231</strain>
    </source>
</reference>
<comment type="similarity">
    <text evidence="2 6">Belongs to the plant self-incompatibility (S1) protein family.</text>
</comment>
<dbReference type="Pfam" id="PF05938">
    <property type="entry name" value="Self-incomp_S1"/>
    <property type="match status" value="1"/>
</dbReference>
<dbReference type="GO" id="GO:0060320">
    <property type="term" value="P:rejection of self pollen"/>
    <property type="evidence" value="ECO:0007669"/>
    <property type="project" value="UniProtKB-KW"/>
</dbReference>
<keyword evidence="4 6" id="KW-0964">Secreted</keyword>
<organism evidence="7 8">
    <name type="scientific">Trapa natans</name>
    <name type="common">Water chestnut</name>
    <dbReference type="NCBI Taxonomy" id="22666"/>
    <lineage>
        <taxon>Eukaryota</taxon>
        <taxon>Viridiplantae</taxon>
        <taxon>Streptophyta</taxon>
        <taxon>Embryophyta</taxon>
        <taxon>Tracheophyta</taxon>
        <taxon>Spermatophyta</taxon>
        <taxon>Magnoliopsida</taxon>
        <taxon>eudicotyledons</taxon>
        <taxon>Gunneridae</taxon>
        <taxon>Pentapetalae</taxon>
        <taxon>rosids</taxon>
        <taxon>malvids</taxon>
        <taxon>Myrtales</taxon>
        <taxon>Lythraceae</taxon>
        <taxon>Trapa</taxon>
    </lineage>
</organism>
<keyword evidence="8" id="KW-1185">Reference proteome</keyword>